<keyword evidence="3" id="KW-1185">Reference proteome</keyword>
<dbReference type="AlphaFoldDB" id="A0A934TNY1"/>
<reference evidence="2" key="1">
    <citation type="submission" date="2017-05" db="EMBL/GenBank/DDBJ databases">
        <authorList>
            <person name="Imhoff J.F."/>
            <person name="Rahn T."/>
            <person name="Kuenzel S."/>
            <person name="Neulinger S.C."/>
        </authorList>
    </citation>
    <scope>NUCLEOTIDE SEQUENCE</scope>
    <source>
        <strain evidence="2">LMG 28126</strain>
    </source>
</reference>
<comment type="caution">
    <text evidence="2">The sequence shown here is derived from an EMBL/GenBank/DDBJ whole genome shotgun (WGS) entry which is preliminary data.</text>
</comment>
<evidence type="ECO:0008006" key="4">
    <source>
        <dbReference type="Google" id="ProtNLM"/>
    </source>
</evidence>
<dbReference type="Proteomes" id="UP000706333">
    <property type="component" value="Unassembled WGS sequence"/>
</dbReference>
<sequence length="216" mass="22891">MPRSVTLEVFDPAGAAPAAPPVNDDALEEARLAGYETGYKAGWDDASTAAEAEGDADRREASRNLQAIAFTFHEARVHLLQELAPLLDTVCSRVLPELARDSLGPVVREALMPLISDTLDGAVTLRIHPTAHATVAAALEGDAAWPVEITEDATLAPNQVHIAGAGEERMIDLDGAITRIQTAVRTFFDEASRAPSGTATPTDPSAPPEQEMLRHG</sequence>
<evidence type="ECO:0000256" key="1">
    <source>
        <dbReference type="SAM" id="MobiDB-lite"/>
    </source>
</evidence>
<name>A0A934TNY1_9RHOB</name>
<evidence type="ECO:0000313" key="3">
    <source>
        <dbReference type="Proteomes" id="UP000706333"/>
    </source>
</evidence>
<proteinExistence type="predicted"/>
<organism evidence="2 3">
    <name type="scientific">Rhodobaculum claviforme</name>
    <dbReference type="NCBI Taxonomy" id="1549854"/>
    <lineage>
        <taxon>Bacteria</taxon>
        <taxon>Pseudomonadati</taxon>
        <taxon>Pseudomonadota</taxon>
        <taxon>Alphaproteobacteria</taxon>
        <taxon>Rhodobacterales</taxon>
        <taxon>Paracoccaceae</taxon>
        <taxon>Rhodobaculum</taxon>
    </lineage>
</organism>
<protein>
    <recommendedName>
        <fullName evidence="4">Flagellar assembly protein FliH</fullName>
    </recommendedName>
</protein>
<feature type="region of interest" description="Disordered" evidence="1">
    <location>
        <begin position="189"/>
        <end position="216"/>
    </location>
</feature>
<reference evidence="2" key="2">
    <citation type="journal article" date="2020" name="Microorganisms">
        <title>Osmotic Adaptation and Compatible Solute Biosynthesis of Phototrophic Bacteria as Revealed from Genome Analyses.</title>
        <authorList>
            <person name="Imhoff J.F."/>
            <person name="Rahn T."/>
            <person name="Kunzel S."/>
            <person name="Keller A."/>
            <person name="Neulinger S.C."/>
        </authorList>
    </citation>
    <scope>NUCLEOTIDE SEQUENCE</scope>
    <source>
        <strain evidence="2">LMG 28126</strain>
    </source>
</reference>
<accession>A0A934TNY1</accession>
<dbReference type="RefSeq" id="WP_201158313.1">
    <property type="nucleotide sequence ID" value="NZ_NHSD01000310.1"/>
</dbReference>
<dbReference type="EMBL" id="NHSD01000310">
    <property type="protein sequence ID" value="MBK5928548.1"/>
    <property type="molecule type" value="Genomic_DNA"/>
</dbReference>
<gene>
    <name evidence="2" type="ORF">CCR87_14615</name>
</gene>
<evidence type="ECO:0000313" key="2">
    <source>
        <dbReference type="EMBL" id="MBK5928548.1"/>
    </source>
</evidence>